<keyword evidence="8 16" id="KW-0378">Hydrolase</keyword>
<gene>
    <name evidence="16" type="ORF">LUZ62_071412</name>
</gene>
<feature type="domain" description="MYND-type" evidence="15">
    <location>
        <begin position="117"/>
        <end position="154"/>
    </location>
</feature>
<evidence type="ECO:0000256" key="3">
    <source>
        <dbReference type="ARBA" id="ARBA00012759"/>
    </source>
</evidence>
<keyword evidence="9" id="KW-0788">Thiol protease</keyword>
<feature type="region of interest" description="Disordered" evidence="12">
    <location>
        <begin position="737"/>
        <end position="815"/>
    </location>
</feature>
<evidence type="ECO:0000256" key="9">
    <source>
        <dbReference type="ARBA" id="ARBA00022807"/>
    </source>
</evidence>
<dbReference type="Gene3D" id="3.90.70.10">
    <property type="entry name" value="Cysteine proteinases"/>
    <property type="match status" value="1"/>
</dbReference>
<sequence length="912" mass="99636">MGETGGHLGWALVLLFLGPVLAFVVRRRWRNAAARVEEVRRLALLAAAEAERAEMEAFREYTASIMRESGWVPQPQSSLSSVVVDDDDDAPSPSMAQPAVYATVSPSPSLMEKRPVCAVCFRETTTRCARCKAVRYCSGKCQIIHWRQGHKDECREPQIQTDNKPNGQASAPNPSANSKGARVDKPKMPESSPKFEAPALSQSSVEKVPKSPSLAEPNILSSTVNADSRVEGMPNESQGDNNSGLLASGNKVTVVPAEEPHIATATQAASVVSPPSRSPEEKLLANNKEKTDNPVQSVGGTPPVIPNSGSGTEKNALKTSKSSVKEVTAKKMVSNRRSYSVVTESAKKVSDALRVASKLLDNDGGVSNETRTAVKNFAKQHSISKVTRHYPTDLMLFPYDLFLKLYISDRTDLRPFGLANCGNSCYANTVLQCLTFTRPLTAYLLEGLHTKKCGLKTDWCFTCEFERLVLKGRQGIPSLSPANILSGLRDDGSPFGQGREEDAHEFMKYVIEKMQAVCVKEAGIPANHQLAEETTLVQLIFGGYLRSKIKCMKCHGSSDRGERMMDLTLPIEGNITTLEEALAKFTSSEVLDGDNKYQCDRCKSYERARKKMTILEAPNVLTIALKRYQSGKFGKINKPVRFPEHLNLAQYMSGTEDKSPVYSLYAVVVHRDVNNAAFSGHYVCYVKDTRGKWYEVNDSMVEQVSLETVLSKCAYLLLYARCSPRAPSSVRRAMAIDPVPRKLKHHKPTNLGGSSGPNQNNQPPLYLFEDGHHNPSEYSSDSSSLFSNSDEGSSSMSTESMASVDSSRNSTSNEDSTLCDFFFGDSDRISSGILAGPNTQFEDSGGNPIPNMASRPFLYTDSSGDSVVGVSAGLAGHSSRKETDWGAGQAEGTGNVLLRRPARERLAQTFYS</sequence>
<feature type="compositionally biased region" description="Polar residues" evidence="12">
    <location>
        <begin position="307"/>
        <end position="322"/>
    </location>
</feature>
<feature type="region of interest" description="Disordered" evidence="12">
    <location>
        <begin position="287"/>
        <end position="323"/>
    </location>
</feature>
<dbReference type="EC" id="3.4.19.12" evidence="3"/>
<feature type="compositionally biased region" description="Low complexity" evidence="12">
    <location>
        <begin position="776"/>
        <end position="807"/>
    </location>
</feature>
<dbReference type="GO" id="GO:0005634">
    <property type="term" value="C:nucleus"/>
    <property type="evidence" value="ECO:0007669"/>
    <property type="project" value="TreeGrafter"/>
</dbReference>
<evidence type="ECO:0000256" key="10">
    <source>
        <dbReference type="ARBA" id="ARBA00022833"/>
    </source>
</evidence>
<feature type="signal peptide" evidence="13">
    <location>
        <begin position="1"/>
        <end position="22"/>
    </location>
</feature>
<name>A0AAV8D2S2_9POAL</name>
<keyword evidence="17" id="KW-1185">Reference proteome</keyword>
<proteinExistence type="inferred from homology"/>
<dbReference type="Gene3D" id="6.10.140.2220">
    <property type="match status" value="1"/>
</dbReference>
<evidence type="ECO:0000256" key="8">
    <source>
        <dbReference type="ARBA" id="ARBA00022801"/>
    </source>
</evidence>
<dbReference type="PANTHER" id="PTHR24006">
    <property type="entry name" value="UBIQUITIN CARBOXYL-TERMINAL HYDROLASE"/>
    <property type="match status" value="1"/>
</dbReference>
<feature type="region of interest" description="Disordered" evidence="12">
    <location>
        <begin position="834"/>
        <end position="855"/>
    </location>
</feature>
<evidence type="ECO:0000256" key="5">
    <source>
        <dbReference type="ARBA" id="ARBA00022723"/>
    </source>
</evidence>
<keyword evidence="7" id="KW-0833">Ubl conjugation pathway</keyword>
<organism evidence="16 17">
    <name type="scientific">Rhynchospora pubera</name>
    <dbReference type="NCBI Taxonomy" id="906938"/>
    <lineage>
        <taxon>Eukaryota</taxon>
        <taxon>Viridiplantae</taxon>
        <taxon>Streptophyta</taxon>
        <taxon>Embryophyta</taxon>
        <taxon>Tracheophyta</taxon>
        <taxon>Spermatophyta</taxon>
        <taxon>Magnoliopsida</taxon>
        <taxon>Liliopsida</taxon>
        <taxon>Poales</taxon>
        <taxon>Cyperaceae</taxon>
        <taxon>Cyperoideae</taxon>
        <taxon>Rhynchosporeae</taxon>
        <taxon>Rhynchospora</taxon>
    </lineage>
</organism>
<dbReference type="Pfam" id="PF00443">
    <property type="entry name" value="UCH"/>
    <property type="match status" value="1"/>
</dbReference>
<dbReference type="EMBL" id="JAMFTS010000004">
    <property type="protein sequence ID" value="KAJ4761037.1"/>
    <property type="molecule type" value="Genomic_DNA"/>
</dbReference>
<dbReference type="AlphaFoldDB" id="A0AAV8D2S2"/>
<feature type="compositionally biased region" description="Polar residues" evidence="12">
    <location>
        <begin position="158"/>
        <end position="178"/>
    </location>
</feature>
<dbReference type="InterPro" id="IPR038765">
    <property type="entry name" value="Papain-like_cys_pep_sf"/>
</dbReference>
<dbReference type="InterPro" id="IPR028889">
    <property type="entry name" value="USP"/>
</dbReference>
<evidence type="ECO:0000256" key="12">
    <source>
        <dbReference type="SAM" id="MobiDB-lite"/>
    </source>
</evidence>
<dbReference type="PROSITE" id="PS01360">
    <property type="entry name" value="ZF_MYND_1"/>
    <property type="match status" value="1"/>
</dbReference>
<feature type="domain" description="USP" evidence="14">
    <location>
        <begin position="416"/>
        <end position="722"/>
    </location>
</feature>
<dbReference type="GO" id="GO:0005829">
    <property type="term" value="C:cytosol"/>
    <property type="evidence" value="ECO:0007669"/>
    <property type="project" value="TreeGrafter"/>
</dbReference>
<dbReference type="FunFam" id="3.90.70.10:FF:000026">
    <property type="entry name" value="Ubiquitin carboxyl-terminal hydrolase 15"/>
    <property type="match status" value="1"/>
</dbReference>
<feature type="region of interest" description="Disordered" evidence="12">
    <location>
        <begin position="77"/>
        <end position="97"/>
    </location>
</feature>
<evidence type="ECO:0000313" key="16">
    <source>
        <dbReference type="EMBL" id="KAJ4761037.1"/>
    </source>
</evidence>
<evidence type="ECO:0000256" key="2">
    <source>
        <dbReference type="ARBA" id="ARBA00009085"/>
    </source>
</evidence>
<evidence type="ECO:0000259" key="14">
    <source>
        <dbReference type="PROSITE" id="PS50235"/>
    </source>
</evidence>
<evidence type="ECO:0000259" key="15">
    <source>
        <dbReference type="PROSITE" id="PS50865"/>
    </source>
</evidence>
<dbReference type="GO" id="GO:0016579">
    <property type="term" value="P:protein deubiquitination"/>
    <property type="evidence" value="ECO:0007669"/>
    <property type="project" value="InterPro"/>
</dbReference>
<feature type="chain" id="PRO_5043361628" description="ubiquitinyl hydrolase 1" evidence="13">
    <location>
        <begin position="23"/>
        <end position="912"/>
    </location>
</feature>
<evidence type="ECO:0000256" key="1">
    <source>
        <dbReference type="ARBA" id="ARBA00000707"/>
    </source>
</evidence>
<feature type="region of interest" description="Disordered" evidence="12">
    <location>
        <begin position="157"/>
        <end position="220"/>
    </location>
</feature>
<dbReference type="SUPFAM" id="SSF54001">
    <property type="entry name" value="Cysteine proteinases"/>
    <property type="match status" value="1"/>
</dbReference>
<keyword evidence="10" id="KW-0862">Zinc</keyword>
<dbReference type="GO" id="GO:0008270">
    <property type="term" value="F:zinc ion binding"/>
    <property type="evidence" value="ECO:0007669"/>
    <property type="project" value="UniProtKB-KW"/>
</dbReference>
<dbReference type="InterPro" id="IPR002893">
    <property type="entry name" value="Znf_MYND"/>
</dbReference>
<dbReference type="Pfam" id="PF01753">
    <property type="entry name" value="zf-MYND"/>
    <property type="match status" value="1"/>
</dbReference>
<dbReference type="GO" id="GO:0006508">
    <property type="term" value="P:proteolysis"/>
    <property type="evidence" value="ECO:0007669"/>
    <property type="project" value="UniProtKB-KW"/>
</dbReference>
<comment type="similarity">
    <text evidence="2">Belongs to the peptidase C19 family.</text>
</comment>
<keyword evidence="5" id="KW-0479">Metal-binding</keyword>
<dbReference type="FunFam" id="6.10.140.2220:FF:000006">
    <property type="entry name" value="Ubiquitin carboxyl-terminal hydrolase 15"/>
    <property type="match status" value="1"/>
</dbReference>
<dbReference type="InterPro" id="IPR001394">
    <property type="entry name" value="Peptidase_C19_UCH"/>
</dbReference>
<evidence type="ECO:0000256" key="7">
    <source>
        <dbReference type="ARBA" id="ARBA00022786"/>
    </source>
</evidence>
<dbReference type="GO" id="GO:0004843">
    <property type="term" value="F:cysteine-type deubiquitinase activity"/>
    <property type="evidence" value="ECO:0007669"/>
    <property type="project" value="UniProtKB-EC"/>
</dbReference>
<reference evidence="16" key="1">
    <citation type="submission" date="2022-08" db="EMBL/GenBank/DDBJ databases">
        <authorList>
            <person name="Marques A."/>
        </authorList>
    </citation>
    <scope>NUCLEOTIDE SEQUENCE</scope>
    <source>
        <strain evidence="16">RhyPub2mFocal</strain>
        <tissue evidence="16">Leaves</tissue>
    </source>
</reference>
<accession>A0AAV8D2S2</accession>
<comment type="catalytic activity">
    <reaction evidence="1">
        <text>Thiol-dependent hydrolysis of ester, thioester, amide, peptide and isopeptide bonds formed by the C-terminal Gly of ubiquitin (a 76-residue protein attached to proteins as an intracellular targeting signal).</text>
        <dbReference type="EC" id="3.4.19.12"/>
    </reaction>
</comment>
<comment type="caution">
    <text evidence="16">The sequence shown here is derived from an EMBL/GenBank/DDBJ whole genome shotgun (WGS) entry which is preliminary data.</text>
</comment>
<evidence type="ECO:0000256" key="13">
    <source>
        <dbReference type="SAM" id="SignalP"/>
    </source>
</evidence>
<dbReference type="SUPFAM" id="SSF144232">
    <property type="entry name" value="HIT/MYND zinc finger-like"/>
    <property type="match status" value="1"/>
</dbReference>
<evidence type="ECO:0000256" key="4">
    <source>
        <dbReference type="ARBA" id="ARBA00022670"/>
    </source>
</evidence>
<dbReference type="Proteomes" id="UP001140206">
    <property type="component" value="Chromosome 4"/>
</dbReference>
<dbReference type="PANTHER" id="PTHR24006:SF874">
    <property type="entry name" value="UBIQUITIN CARBOXYL-TERMINAL HYDROLASE 16"/>
    <property type="match status" value="1"/>
</dbReference>
<evidence type="ECO:0000313" key="17">
    <source>
        <dbReference type="Proteomes" id="UP001140206"/>
    </source>
</evidence>
<keyword evidence="6 11" id="KW-0863">Zinc-finger</keyword>
<protein>
    <recommendedName>
        <fullName evidence="3">ubiquitinyl hydrolase 1</fullName>
        <ecNumber evidence="3">3.4.19.12</ecNumber>
    </recommendedName>
</protein>
<evidence type="ECO:0000256" key="11">
    <source>
        <dbReference type="PROSITE-ProRule" id="PRU00134"/>
    </source>
</evidence>
<keyword evidence="13" id="KW-0732">Signal</keyword>
<dbReference type="InterPro" id="IPR050164">
    <property type="entry name" value="Peptidase_C19"/>
</dbReference>
<dbReference type="PROSITE" id="PS50865">
    <property type="entry name" value="ZF_MYND_2"/>
    <property type="match status" value="1"/>
</dbReference>
<evidence type="ECO:0000256" key="6">
    <source>
        <dbReference type="ARBA" id="ARBA00022771"/>
    </source>
</evidence>
<dbReference type="PROSITE" id="PS50235">
    <property type="entry name" value="USP_3"/>
    <property type="match status" value="1"/>
</dbReference>
<keyword evidence="4" id="KW-0645">Protease</keyword>